<keyword evidence="6" id="KW-0406">Ion transport</keyword>
<feature type="transmembrane region" description="Helical" evidence="8">
    <location>
        <begin position="223"/>
        <end position="245"/>
    </location>
</feature>
<evidence type="ECO:0000256" key="5">
    <source>
        <dbReference type="ARBA" id="ARBA00022989"/>
    </source>
</evidence>
<keyword evidence="3" id="KW-1003">Cell membrane</keyword>
<dbReference type="InterPro" id="IPR003445">
    <property type="entry name" value="Cat_transpt"/>
</dbReference>
<evidence type="ECO:0000256" key="3">
    <source>
        <dbReference type="ARBA" id="ARBA00022475"/>
    </source>
</evidence>
<gene>
    <name evidence="9" type="ORF">ACFQDH_23310</name>
</gene>
<organism evidence="9 10">
    <name type="scientific">Flexivirga alba</name>
    <dbReference type="NCBI Taxonomy" id="702742"/>
    <lineage>
        <taxon>Bacteria</taxon>
        <taxon>Bacillati</taxon>
        <taxon>Actinomycetota</taxon>
        <taxon>Actinomycetes</taxon>
        <taxon>Micrococcales</taxon>
        <taxon>Dermacoccaceae</taxon>
        <taxon>Flexivirga</taxon>
    </lineage>
</organism>
<evidence type="ECO:0000256" key="6">
    <source>
        <dbReference type="ARBA" id="ARBA00023065"/>
    </source>
</evidence>
<keyword evidence="10" id="KW-1185">Reference proteome</keyword>
<dbReference type="PANTHER" id="PTHR32024">
    <property type="entry name" value="TRK SYSTEM POTASSIUM UPTAKE PROTEIN TRKG-RELATED"/>
    <property type="match status" value="1"/>
</dbReference>
<evidence type="ECO:0000256" key="4">
    <source>
        <dbReference type="ARBA" id="ARBA00022692"/>
    </source>
</evidence>
<feature type="transmembrane region" description="Helical" evidence="8">
    <location>
        <begin position="189"/>
        <end position="211"/>
    </location>
</feature>
<dbReference type="EMBL" id="JBHSWH010000001">
    <property type="protein sequence ID" value="MFC6708086.1"/>
    <property type="molecule type" value="Genomic_DNA"/>
</dbReference>
<evidence type="ECO:0000256" key="8">
    <source>
        <dbReference type="SAM" id="Phobius"/>
    </source>
</evidence>
<protein>
    <submittedName>
        <fullName evidence="9">TrkH family potassium uptake protein</fullName>
    </submittedName>
</protein>
<feature type="transmembrane region" description="Helical" evidence="8">
    <location>
        <begin position="294"/>
        <end position="326"/>
    </location>
</feature>
<dbReference type="RefSeq" id="WP_382404746.1">
    <property type="nucleotide sequence ID" value="NZ_JBHSWH010000001.1"/>
</dbReference>
<keyword evidence="2" id="KW-0813">Transport</keyword>
<keyword evidence="5 8" id="KW-1133">Transmembrane helix</keyword>
<feature type="transmembrane region" description="Helical" evidence="8">
    <location>
        <begin position="69"/>
        <end position="90"/>
    </location>
</feature>
<comment type="subcellular location">
    <subcellularLocation>
        <location evidence="1">Cell membrane</location>
        <topology evidence="1">Multi-pass membrane protein</topology>
    </subcellularLocation>
</comment>
<dbReference type="PANTHER" id="PTHR32024:SF1">
    <property type="entry name" value="KTR SYSTEM POTASSIUM UPTAKE PROTEIN B"/>
    <property type="match status" value="1"/>
</dbReference>
<reference evidence="10" key="1">
    <citation type="journal article" date="2019" name="Int. J. Syst. Evol. Microbiol.">
        <title>The Global Catalogue of Microorganisms (GCM) 10K type strain sequencing project: providing services to taxonomists for standard genome sequencing and annotation.</title>
        <authorList>
            <consortium name="The Broad Institute Genomics Platform"/>
            <consortium name="The Broad Institute Genome Sequencing Center for Infectious Disease"/>
            <person name="Wu L."/>
            <person name="Ma J."/>
        </authorList>
    </citation>
    <scope>NUCLEOTIDE SEQUENCE [LARGE SCALE GENOMIC DNA]</scope>
    <source>
        <strain evidence="10">CCUG 58127</strain>
    </source>
</reference>
<evidence type="ECO:0000313" key="9">
    <source>
        <dbReference type="EMBL" id="MFC6708086.1"/>
    </source>
</evidence>
<evidence type="ECO:0000256" key="1">
    <source>
        <dbReference type="ARBA" id="ARBA00004651"/>
    </source>
</evidence>
<evidence type="ECO:0000256" key="2">
    <source>
        <dbReference type="ARBA" id="ARBA00022448"/>
    </source>
</evidence>
<evidence type="ECO:0000256" key="7">
    <source>
        <dbReference type="ARBA" id="ARBA00023136"/>
    </source>
</evidence>
<feature type="transmembrane region" description="Helical" evidence="8">
    <location>
        <begin position="347"/>
        <end position="368"/>
    </location>
</feature>
<name>A0ABW2AP24_9MICO</name>
<sequence length="442" mass="47394">MRRTRFGPARTIVVFYAITVTLGTLLLALPFTTTGDGRAHFSTALFTAASATCITGMSPVDVATYWNPFGQAVILLLVQAGGLGIVTLSVRLLQLVHGRMGIGGTLAAQADAHTDTPAHARSMIRVIVRFYLALEAFLAVLMALRLHFAYGEGVGRAAWDGLFHAVSAVNNAGFTLYSDGAAKFAHDPWVLAMLCGGVFIGGLGYPVWFELQRRRRPHQWTMHTRLTVGGSLVLFVVGLVTFIAFEWRNPGTLAHLDFTDKVWNSIGGAVFPRTAGFATVDYTAVRPETMAVNYVLMFIGGGSAGTSGGIKVSTFFLLGAVIISEIRGEPQARVGRRAIPVAVQRQALTVALLGVGIVMIGMIAILTISEQPMQLVLFETISAFSTTGLSANLTGQLPEGAQFVLIALMFIGRVGTMTVGSALAMRRSKRRYQLPEEFPIVG</sequence>
<comment type="caution">
    <text evidence="9">The sequence shown here is derived from an EMBL/GenBank/DDBJ whole genome shotgun (WGS) entry which is preliminary data.</text>
</comment>
<feature type="transmembrane region" description="Helical" evidence="8">
    <location>
        <begin position="12"/>
        <end position="31"/>
    </location>
</feature>
<feature type="transmembrane region" description="Helical" evidence="8">
    <location>
        <begin position="130"/>
        <end position="150"/>
    </location>
</feature>
<keyword evidence="7 8" id="KW-0472">Membrane</keyword>
<dbReference type="Pfam" id="PF02386">
    <property type="entry name" value="TrkH"/>
    <property type="match status" value="1"/>
</dbReference>
<dbReference type="Proteomes" id="UP001596298">
    <property type="component" value="Unassembled WGS sequence"/>
</dbReference>
<feature type="transmembrane region" description="Helical" evidence="8">
    <location>
        <begin position="403"/>
        <end position="424"/>
    </location>
</feature>
<proteinExistence type="predicted"/>
<accession>A0ABW2AP24</accession>
<evidence type="ECO:0000313" key="10">
    <source>
        <dbReference type="Proteomes" id="UP001596298"/>
    </source>
</evidence>
<keyword evidence="4 8" id="KW-0812">Transmembrane</keyword>